<evidence type="ECO:0000259" key="3">
    <source>
        <dbReference type="SMART" id="SM00093"/>
    </source>
</evidence>
<dbReference type="GO" id="GO:0004867">
    <property type="term" value="F:serine-type endopeptidase inhibitor activity"/>
    <property type="evidence" value="ECO:0007669"/>
    <property type="project" value="InterPro"/>
</dbReference>
<dbReference type="InterPro" id="IPR023796">
    <property type="entry name" value="Serpin_dom"/>
</dbReference>
<evidence type="ECO:0000313" key="4">
    <source>
        <dbReference type="EMBL" id="RRT61327.1"/>
    </source>
</evidence>
<protein>
    <recommendedName>
        <fullName evidence="3">Serpin domain-containing protein</fullName>
    </recommendedName>
</protein>
<dbReference type="SMART" id="SM00093">
    <property type="entry name" value="SERPIN"/>
    <property type="match status" value="1"/>
</dbReference>
<dbReference type="GO" id="GO:0005615">
    <property type="term" value="C:extracellular space"/>
    <property type="evidence" value="ECO:0007669"/>
    <property type="project" value="InterPro"/>
</dbReference>
<dbReference type="InterPro" id="IPR036186">
    <property type="entry name" value="Serpin_sf"/>
</dbReference>
<dbReference type="AlphaFoldDB" id="A0A426ZBG0"/>
<evidence type="ECO:0000256" key="2">
    <source>
        <dbReference type="RuleBase" id="RU000411"/>
    </source>
</evidence>
<dbReference type="EMBL" id="AMZH03007436">
    <property type="protein sequence ID" value="RRT61327.1"/>
    <property type="molecule type" value="Genomic_DNA"/>
</dbReference>
<evidence type="ECO:0000313" key="5">
    <source>
        <dbReference type="Proteomes" id="UP000287651"/>
    </source>
</evidence>
<organism evidence="4 5">
    <name type="scientific">Ensete ventricosum</name>
    <name type="common">Abyssinian banana</name>
    <name type="synonym">Musa ensete</name>
    <dbReference type="NCBI Taxonomy" id="4639"/>
    <lineage>
        <taxon>Eukaryota</taxon>
        <taxon>Viridiplantae</taxon>
        <taxon>Streptophyta</taxon>
        <taxon>Embryophyta</taxon>
        <taxon>Tracheophyta</taxon>
        <taxon>Spermatophyta</taxon>
        <taxon>Magnoliopsida</taxon>
        <taxon>Liliopsida</taxon>
        <taxon>Zingiberales</taxon>
        <taxon>Musaceae</taxon>
        <taxon>Ensete</taxon>
    </lineage>
</organism>
<reference evidence="4 5" key="1">
    <citation type="journal article" date="2014" name="Agronomy (Basel)">
        <title>A Draft Genome Sequence for Ensete ventricosum, the Drought-Tolerant Tree Against Hunger.</title>
        <authorList>
            <person name="Harrison J."/>
            <person name="Moore K.A."/>
            <person name="Paszkiewicz K."/>
            <person name="Jones T."/>
            <person name="Grant M."/>
            <person name="Ambacheew D."/>
            <person name="Muzemil S."/>
            <person name="Studholme D.J."/>
        </authorList>
    </citation>
    <scope>NUCLEOTIDE SEQUENCE [LARGE SCALE GENOMIC DNA]</scope>
</reference>
<name>A0A426ZBG0_ENSVE</name>
<dbReference type="Gene3D" id="2.30.39.10">
    <property type="entry name" value="Alpha-1-antitrypsin, domain 1"/>
    <property type="match status" value="1"/>
</dbReference>
<dbReference type="PANTHER" id="PTHR11461:SF203">
    <property type="entry name" value="SERPIN-Z12-RELATED"/>
    <property type="match status" value="1"/>
</dbReference>
<dbReference type="SUPFAM" id="SSF56574">
    <property type="entry name" value="Serpins"/>
    <property type="match status" value="1"/>
</dbReference>
<comment type="similarity">
    <text evidence="1 2">Belongs to the serpin family.</text>
</comment>
<evidence type="ECO:0000256" key="1">
    <source>
        <dbReference type="ARBA" id="ARBA00009500"/>
    </source>
</evidence>
<dbReference type="Pfam" id="PF00079">
    <property type="entry name" value="Serpin"/>
    <property type="match status" value="2"/>
</dbReference>
<dbReference type="InterPro" id="IPR042178">
    <property type="entry name" value="Serpin_sf_1"/>
</dbReference>
<dbReference type="InterPro" id="IPR000215">
    <property type="entry name" value="Serpin_fam"/>
</dbReference>
<comment type="caution">
    <text evidence="4">The sequence shown here is derived from an EMBL/GenBank/DDBJ whole genome shotgun (WGS) entry which is preliminary data.</text>
</comment>
<dbReference type="InterPro" id="IPR042185">
    <property type="entry name" value="Serpin_sf_2"/>
</dbReference>
<accession>A0A426ZBG0</accession>
<gene>
    <name evidence="4" type="ORF">B296_00024753</name>
</gene>
<feature type="domain" description="Serpin" evidence="3">
    <location>
        <begin position="10"/>
        <end position="265"/>
    </location>
</feature>
<proteinExistence type="inferred from homology"/>
<dbReference type="Proteomes" id="UP000287651">
    <property type="component" value="Unassembled WGS sequence"/>
</dbReference>
<dbReference type="Gene3D" id="3.30.497.10">
    <property type="entry name" value="Antithrombin, subunit I, domain 2"/>
    <property type="match status" value="1"/>
</dbReference>
<sequence length="265" mass="28865">MSSTEVDSCLRVAERVGLAAVASGSNFVLSPLSIRAALGLAAAGASGETLHQMLSFPGSPTVDHLNSAAARLVASVRADGDGREETGPRLSFVNGLWVDRSLTLKPSFHGVAASVYGAVAKSVDFRGQFAASGTKHGTFHLLDNSTVQVPFMTSRRNQFISSFDGFKVLKLCYRRNPNQRSVLYMLIFLPDKKDGLPVLIRQLSSDPSFIKHHTPRRDVEVRNFMIPKFKFVYEFEASKVLADLGMDAPFDGGHADFTEMVLLGR</sequence>
<dbReference type="PANTHER" id="PTHR11461">
    <property type="entry name" value="SERINE PROTEASE INHIBITOR, SERPIN"/>
    <property type="match status" value="1"/>
</dbReference>